<proteinExistence type="predicted"/>
<reference evidence="1 3" key="1">
    <citation type="journal article" date="2019" name="Sci. Rep.">
        <title>Orb-weaving spider Araneus ventricosus genome elucidates the spidroin gene catalogue.</title>
        <authorList>
            <person name="Kono N."/>
            <person name="Nakamura H."/>
            <person name="Ohtoshi R."/>
            <person name="Moran D.A.P."/>
            <person name="Shinohara A."/>
            <person name="Yoshida Y."/>
            <person name="Fujiwara M."/>
            <person name="Mori M."/>
            <person name="Tomita M."/>
            <person name="Arakawa K."/>
        </authorList>
    </citation>
    <scope>NUCLEOTIDE SEQUENCE [LARGE SCALE GENOMIC DNA]</scope>
</reference>
<gene>
    <name evidence="1" type="ORF">AVEN_107370_1</name>
    <name evidence="2" type="ORF">AVEN_188438_1</name>
</gene>
<organism evidence="1 3">
    <name type="scientific">Araneus ventricosus</name>
    <name type="common">Orbweaver spider</name>
    <name type="synonym">Epeira ventricosa</name>
    <dbReference type="NCBI Taxonomy" id="182803"/>
    <lineage>
        <taxon>Eukaryota</taxon>
        <taxon>Metazoa</taxon>
        <taxon>Ecdysozoa</taxon>
        <taxon>Arthropoda</taxon>
        <taxon>Chelicerata</taxon>
        <taxon>Arachnida</taxon>
        <taxon>Araneae</taxon>
        <taxon>Araneomorphae</taxon>
        <taxon>Entelegynae</taxon>
        <taxon>Araneoidea</taxon>
        <taxon>Araneidae</taxon>
        <taxon>Araneus</taxon>
    </lineage>
</organism>
<dbReference type="Proteomes" id="UP000499080">
    <property type="component" value="Unassembled WGS sequence"/>
</dbReference>
<evidence type="ECO:0000313" key="1">
    <source>
        <dbReference type="EMBL" id="GBM98479.1"/>
    </source>
</evidence>
<accession>A0A4Y2K957</accession>
<protein>
    <submittedName>
        <fullName evidence="1">Uncharacterized protein</fullName>
    </submittedName>
</protein>
<dbReference type="AlphaFoldDB" id="A0A4Y2K957"/>
<feature type="non-terminal residue" evidence="1">
    <location>
        <position position="205"/>
    </location>
</feature>
<dbReference type="EMBL" id="BGPR01113584">
    <property type="protein sequence ID" value="GBM98479.1"/>
    <property type="molecule type" value="Genomic_DNA"/>
</dbReference>
<evidence type="ECO:0000313" key="2">
    <source>
        <dbReference type="EMBL" id="GBM98520.1"/>
    </source>
</evidence>
<comment type="caution">
    <text evidence="1">The sequence shown here is derived from an EMBL/GenBank/DDBJ whole genome shotgun (WGS) entry which is preliminary data.</text>
</comment>
<dbReference type="EMBL" id="BGPR01113594">
    <property type="protein sequence ID" value="GBM98520.1"/>
    <property type="molecule type" value="Genomic_DNA"/>
</dbReference>
<sequence length="205" mass="23398">MPRNDILRKKWCKAMKRDVKPLDNLLEHYGGHTQLRIIANAGLQDSVSKNFIVDASKLFASVYDNLKIAFKDEGCNDMLSEISRKYKDNPEIVKHFSNWCKSRKEMIGITKSAAEELDQYLFIVNIGRIIGSFVEILNSLNLGIYQKFSLSIASYAYNISPKLGFIMESALELAPRLRFMGFASSFFDNLRSQVVINRVVNAMKN</sequence>
<keyword evidence="3" id="KW-1185">Reference proteome</keyword>
<name>A0A4Y2K957_ARAVE</name>
<evidence type="ECO:0000313" key="3">
    <source>
        <dbReference type="Proteomes" id="UP000499080"/>
    </source>
</evidence>
<dbReference type="OrthoDB" id="6427452at2759"/>